<gene>
    <name evidence="3" type="ORF">V6U78_10725</name>
</gene>
<dbReference type="RefSeq" id="WP_405340472.1">
    <property type="nucleotide sequence ID" value="NZ_JBANFI010000006.1"/>
</dbReference>
<evidence type="ECO:0000259" key="2">
    <source>
        <dbReference type="Pfam" id="PF21028"/>
    </source>
</evidence>
<evidence type="ECO:0000313" key="3">
    <source>
        <dbReference type="EMBL" id="MFK7161511.1"/>
    </source>
</evidence>
<dbReference type="Gene3D" id="3.10.540.10">
    <property type="entry name" value="duf1285 like domain"/>
    <property type="match status" value="1"/>
</dbReference>
<dbReference type="InterPro" id="IPR048342">
    <property type="entry name" value="DUF1285_C"/>
</dbReference>
<dbReference type="Proteomes" id="UP001621714">
    <property type="component" value="Unassembled WGS sequence"/>
</dbReference>
<dbReference type="InterPro" id="IPR048341">
    <property type="entry name" value="DUF1285_N"/>
</dbReference>
<comment type="caution">
    <text evidence="3">The sequence shown here is derived from an EMBL/GenBank/DDBJ whole genome shotgun (WGS) entry which is preliminary data.</text>
</comment>
<feature type="domain" description="DUF1285" evidence="1">
    <location>
        <begin position="21"/>
        <end position="87"/>
    </location>
</feature>
<sequence length="199" mass="23212">MSRLQGLIQRSLPLAQETARPPVESWSPTQLLTLDFFVDRFGQWFYEGRPFTRPDVARLLTRLLRREADGEYYLVTPTEKNRVRVEETPLLVIDCERHLGTDGPEIRCETQYGDWLTLDAAHPLRLVESQVDEGADQPSERQVRPYITTWAGVEARWLTQAYYRMLEWAEEADWDGRPAWVLTSCQQTFLLSYQDVDAC</sequence>
<dbReference type="Pfam" id="PF21028">
    <property type="entry name" value="DUF1285_C"/>
    <property type="match status" value="1"/>
</dbReference>
<name>A0ABW8PZX5_9GAMM</name>
<keyword evidence="4" id="KW-1185">Reference proteome</keyword>
<reference evidence="3 4" key="1">
    <citation type="submission" date="2024-02" db="EMBL/GenBank/DDBJ databases">
        <title>Marinospirillum sp. MEB 164 isolated from Lonar lake sediment.</title>
        <authorList>
            <person name="Joshi A."/>
            <person name="Thite S."/>
        </authorList>
    </citation>
    <scope>NUCLEOTIDE SEQUENCE [LARGE SCALE GENOMIC DNA]</scope>
    <source>
        <strain evidence="3 4">MEB164</strain>
    </source>
</reference>
<dbReference type="EMBL" id="JBANFI010000006">
    <property type="protein sequence ID" value="MFK7161511.1"/>
    <property type="molecule type" value="Genomic_DNA"/>
</dbReference>
<protein>
    <submittedName>
        <fullName evidence="3">DUF1285 domain-containing protein</fullName>
    </submittedName>
</protein>
<dbReference type="InterPro" id="IPR023361">
    <property type="entry name" value="DUF1285_beta_roll_sf"/>
</dbReference>
<accession>A0ABW8PZX5</accession>
<dbReference type="Gene3D" id="2.30.270.10">
    <property type="entry name" value="duf1285 protein"/>
    <property type="match status" value="1"/>
</dbReference>
<feature type="domain" description="DUF1285" evidence="2">
    <location>
        <begin position="89"/>
        <end position="191"/>
    </location>
</feature>
<evidence type="ECO:0000259" key="1">
    <source>
        <dbReference type="Pfam" id="PF06938"/>
    </source>
</evidence>
<proteinExistence type="predicted"/>
<organism evidence="3 4">
    <name type="scientific">Marinospirillum alkalitolerans</name>
    <dbReference type="NCBI Taxonomy" id="3123374"/>
    <lineage>
        <taxon>Bacteria</taxon>
        <taxon>Pseudomonadati</taxon>
        <taxon>Pseudomonadota</taxon>
        <taxon>Gammaproteobacteria</taxon>
        <taxon>Oceanospirillales</taxon>
        <taxon>Oceanospirillaceae</taxon>
        <taxon>Marinospirillum</taxon>
    </lineage>
</organism>
<dbReference type="Pfam" id="PF06938">
    <property type="entry name" value="DUF1285_N"/>
    <property type="match status" value="1"/>
</dbReference>
<evidence type="ECO:0000313" key="4">
    <source>
        <dbReference type="Proteomes" id="UP001621714"/>
    </source>
</evidence>